<dbReference type="GO" id="GO:0004714">
    <property type="term" value="F:transmembrane receptor protein tyrosine kinase activity"/>
    <property type="evidence" value="ECO:0007669"/>
    <property type="project" value="TreeGrafter"/>
</dbReference>
<dbReference type="InterPro" id="IPR001245">
    <property type="entry name" value="Ser-Thr/Tyr_kinase_cat_dom"/>
</dbReference>
<dbReference type="Proteomes" id="UP000789759">
    <property type="component" value="Unassembled WGS sequence"/>
</dbReference>
<protein>
    <submittedName>
        <fullName evidence="2">21092_t:CDS:1</fullName>
    </submittedName>
</protein>
<evidence type="ECO:0000313" key="3">
    <source>
        <dbReference type="Proteomes" id="UP000789759"/>
    </source>
</evidence>
<dbReference type="GO" id="GO:0005524">
    <property type="term" value="F:ATP binding"/>
    <property type="evidence" value="ECO:0007669"/>
    <property type="project" value="InterPro"/>
</dbReference>
<dbReference type="InterPro" id="IPR011009">
    <property type="entry name" value="Kinase-like_dom_sf"/>
</dbReference>
<dbReference type="GO" id="GO:0005886">
    <property type="term" value="C:plasma membrane"/>
    <property type="evidence" value="ECO:0007669"/>
    <property type="project" value="TreeGrafter"/>
</dbReference>
<gene>
    <name evidence="2" type="ORF">CPELLU_LOCUS13098</name>
</gene>
<dbReference type="InterPro" id="IPR000719">
    <property type="entry name" value="Prot_kinase_dom"/>
</dbReference>
<dbReference type="AlphaFoldDB" id="A0A9N9NDD5"/>
<dbReference type="SUPFAM" id="SSF56112">
    <property type="entry name" value="Protein kinase-like (PK-like)"/>
    <property type="match status" value="1"/>
</dbReference>
<dbReference type="Gene3D" id="1.10.510.10">
    <property type="entry name" value="Transferase(Phosphotransferase) domain 1"/>
    <property type="match status" value="1"/>
</dbReference>
<dbReference type="InterPro" id="IPR020635">
    <property type="entry name" value="Tyr_kinase_cat_dom"/>
</dbReference>
<name>A0A9N9NDD5_9GLOM</name>
<dbReference type="EMBL" id="CAJVQA010013481">
    <property type="protein sequence ID" value="CAG8724594.1"/>
    <property type="molecule type" value="Genomic_DNA"/>
</dbReference>
<reference evidence="2" key="1">
    <citation type="submission" date="2021-06" db="EMBL/GenBank/DDBJ databases">
        <authorList>
            <person name="Kallberg Y."/>
            <person name="Tangrot J."/>
            <person name="Rosling A."/>
        </authorList>
    </citation>
    <scope>NUCLEOTIDE SEQUENCE</scope>
    <source>
        <strain evidence="2">FL966</strain>
    </source>
</reference>
<dbReference type="PANTHER" id="PTHR24416">
    <property type="entry name" value="TYROSINE-PROTEIN KINASE RECEPTOR"/>
    <property type="match status" value="1"/>
</dbReference>
<accession>A0A9N9NDD5</accession>
<dbReference type="PROSITE" id="PS50011">
    <property type="entry name" value="PROTEIN_KINASE_DOM"/>
    <property type="match status" value="1"/>
</dbReference>
<dbReference type="GO" id="GO:0043235">
    <property type="term" value="C:receptor complex"/>
    <property type="evidence" value="ECO:0007669"/>
    <property type="project" value="TreeGrafter"/>
</dbReference>
<keyword evidence="3" id="KW-1185">Reference proteome</keyword>
<sequence length="280" mass="32378">VAILPLSAIAVADSIPNDAIDILDPVLDTTEVICDVINLSSTVAVPFSRFLPVKLYQLKQQFDIMAQLMAEKENQNNSAQSQQIVNSLFEDISIRFCEFEETTKIRGYKAKANVRNQVIILKKLKDCQQILQFYGLTSDGDKTYLVTECEELRNLKEYYMAYKPIGVKKKLRIAVDIAGGLNFLRAFHRYIRTENILITHHETAKIANFYLSRHFHDDTKTLKQSVMQHQRFYVEDIQSTLQNAKYLDLIEIKELVVDKKYREKFSVPSDLPEEYRNIAT</sequence>
<comment type="caution">
    <text evidence="2">The sequence shown here is derived from an EMBL/GenBank/DDBJ whole genome shotgun (WGS) entry which is preliminary data.</text>
</comment>
<dbReference type="Pfam" id="PF07714">
    <property type="entry name" value="PK_Tyr_Ser-Thr"/>
    <property type="match status" value="1"/>
</dbReference>
<feature type="domain" description="Protein kinase" evidence="1">
    <location>
        <begin position="62"/>
        <end position="280"/>
    </location>
</feature>
<organism evidence="2 3">
    <name type="scientific">Cetraspora pellucida</name>
    <dbReference type="NCBI Taxonomy" id="1433469"/>
    <lineage>
        <taxon>Eukaryota</taxon>
        <taxon>Fungi</taxon>
        <taxon>Fungi incertae sedis</taxon>
        <taxon>Mucoromycota</taxon>
        <taxon>Glomeromycotina</taxon>
        <taxon>Glomeromycetes</taxon>
        <taxon>Diversisporales</taxon>
        <taxon>Gigasporaceae</taxon>
        <taxon>Cetraspora</taxon>
    </lineage>
</organism>
<proteinExistence type="predicted"/>
<evidence type="ECO:0000259" key="1">
    <source>
        <dbReference type="PROSITE" id="PS50011"/>
    </source>
</evidence>
<evidence type="ECO:0000313" key="2">
    <source>
        <dbReference type="EMBL" id="CAG8724594.1"/>
    </source>
</evidence>
<dbReference type="OrthoDB" id="2314769at2759"/>
<dbReference type="PANTHER" id="PTHR24416:SF611">
    <property type="entry name" value="TYROSINE-PROTEIN KINASE TRANSMEMBRANE RECEPTOR ROR"/>
    <property type="match status" value="1"/>
</dbReference>
<dbReference type="GO" id="GO:0007169">
    <property type="term" value="P:cell surface receptor protein tyrosine kinase signaling pathway"/>
    <property type="evidence" value="ECO:0007669"/>
    <property type="project" value="TreeGrafter"/>
</dbReference>
<dbReference type="InterPro" id="IPR050122">
    <property type="entry name" value="RTK"/>
</dbReference>
<feature type="non-terminal residue" evidence="2">
    <location>
        <position position="280"/>
    </location>
</feature>
<dbReference type="SMART" id="SM00219">
    <property type="entry name" value="TyrKc"/>
    <property type="match status" value="1"/>
</dbReference>